<sequence length="445" mass="46596">MASSTAPNHTVVVLGAGFAGVPMAHHLLKRTPANVANVRVILVAPNDAMFFNTASPRGFLPVDADSSTNAKGTPGYGDDRLFYDLAPAFAKYNAGGAKRFEQLVGRATSLDPDNQTVEVKLLAGGEVQTVHYDTVIIATGSDMTDGSPFKIVSHGGTAETKAALAAYRAQVKMASTVVVAGGGLTGVEVAGELGSVYGSKVVGGSAPAAPKSEKKDIVFIINEPLPLGVYGAKDSVRQTVADRLDALGVRTITNTTVTATSPSPSNPKKTVLTLTDKAGKTSTLETDVYIPAFGSTNNTGFIPEKMLDTSTKGRRRVRARKTLQAEGYDNIFVIGDVLNLIGPSLKNVTEQLEVLAPNMQAYLKNWAASQSGGAKNGVAAAPLKDYGVSDTIVLAASTGPAGGTGQMGSMKFPSFLIWFFKARYLGTDKAQEYANGNRTAQNSKW</sequence>
<keyword evidence="4" id="KW-0560">Oxidoreductase</keyword>
<dbReference type="PANTHER" id="PTHR43735">
    <property type="entry name" value="APOPTOSIS-INDUCING FACTOR 1"/>
    <property type="match status" value="1"/>
</dbReference>
<dbReference type="SUPFAM" id="SSF51905">
    <property type="entry name" value="FAD/NAD(P)-binding domain"/>
    <property type="match status" value="1"/>
</dbReference>
<reference evidence="6 7" key="1">
    <citation type="submission" date="2024-01" db="EMBL/GenBank/DDBJ databases">
        <authorList>
            <person name="Allen C."/>
            <person name="Tagirdzhanova G."/>
        </authorList>
    </citation>
    <scope>NUCLEOTIDE SEQUENCE [LARGE SCALE GENOMIC DNA]</scope>
</reference>
<evidence type="ECO:0000256" key="4">
    <source>
        <dbReference type="ARBA" id="ARBA00023002"/>
    </source>
</evidence>
<evidence type="ECO:0000256" key="1">
    <source>
        <dbReference type="ARBA" id="ARBA00006442"/>
    </source>
</evidence>
<evidence type="ECO:0000256" key="2">
    <source>
        <dbReference type="ARBA" id="ARBA00022630"/>
    </source>
</evidence>
<name>A0ABP0AV53_9PEZI</name>
<dbReference type="PRINTS" id="PR00411">
    <property type="entry name" value="PNDRDTASEI"/>
</dbReference>
<feature type="domain" description="FAD/NAD(P)-binding" evidence="5">
    <location>
        <begin position="10"/>
        <end position="342"/>
    </location>
</feature>
<organism evidence="6 7">
    <name type="scientific">Sporothrix bragantina</name>
    <dbReference type="NCBI Taxonomy" id="671064"/>
    <lineage>
        <taxon>Eukaryota</taxon>
        <taxon>Fungi</taxon>
        <taxon>Dikarya</taxon>
        <taxon>Ascomycota</taxon>
        <taxon>Pezizomycotina</taxon>
        <taxon>Sordariomycetes</taxon>
        <taxon>Sordariomycetidae</taxon>
        <taxon>Ophiostomatales</taxon>
        <taxon>Ophiostomataceae</taxon>
        <taxon>Sporothrix</taxon>
    </lineage>
</organism>
<comment type="caution">
    <text evidence="6">The sequence shown here is derived from an EMBL/GenBank/DDBJ whole genome shotgun (WGS) entry which is preliminary data.</text>
</comment>
<evidence type="ECO:0000256" key="3">
    <source>
        <dbReference type="ARBA" id="ARBA00022827"/>
    </source>
</evidence>
<evidence type="ECO:0000313" key="7">
    <source>
        <dbReference type="Proteomes" id="UP001642406"/>
    </source>
</evidence>
<gene>
    <name evidence="6" type="ORF">SBRCBS47491_001018</name>
</gene>
<evidence type="ECO:0000259" key="5">
    <source>
        <dbReference type="Pfam" id="PF07992"/>
    </source>
</evidence>
<dbReference type="InterPro" id="IPR036188">
    <property type="entry name" value="FAD/NAD-bd_sf"/>
</dbReference>
<dbReference type="EMBL" id="CAWUHC010000005">
    <property type="protein sequence ID" value="CAK7211141.1"/>
    <property type="molecule type" value="Genomic_DNA"/>
</dbReference>
<dbReference type="InterPro" id="IPR023753">
    <property type="entry name" value="FAD/NAD-binding_dom"/>
</dbReference>
<dbReference type="Pfam" id="PF07992">
    <property type="entry name" value="Pyr_redox_2"/>
    <property type="match status" value="1"/>
</dbReference>
<dbReference type="PANTHER" id="PTHR43735:SF3">
    <property type="entry name" value="FERROPTOSIS SUPPRESSOR PROTEIN 1"/>
    <property type="match status" value="1"/>
</dbReference>
<keyword evidence="2" id="KW-0285">Flavoprotein</keyword>
<dbReference type="PRINTS" id="PR00368">
    <property type="entry name" value="FADPNR"/>
</dbReference>
<accession>A0ABP0AV53</accession>
<comment type="similarity">
    <text evidence="1">Belongs to the FAD-dependent oxidoreductase family.</text>
</comment>
<protein>
    <recommendedName>
        <fullName evidence="5">FAD/NAD(P)-binding domain-containing protein</fullName>
    </recommendedName>
</protein>
<keyword evidence="3" id="KW-0274">FAD</keyword>
<evidence type="ECO:0000313" key="6">
    <source>
        <dbReference type="EMBL" id="CAK7211141.1"/>
    </source>
</evidence>
<proteinExistence type="inferred from homology"/>
<dbReference type="Gene3D" id="3.50.50.100">
    <property type="match status" value="1"/>
</dbReference>
<keyword evidence="7" id="KW-1185">Reference proteome</keyword>
<dbReference type="Proteomes" id="UP001642406">
    <property type="component" value="Unassembled WGS sequence"/>
</dbReference>